<feature type="domain" description="Histidine kinase" evidence="8">
    <location>
        <begin position="158"/>
        <end position="362"/>
    </location>
</feature>
<dbReference type="EC" id="2.7.13.3" evidence="2"/>
<sequence>MTALSGSRIHPATPLFLLTLSVVVGSIAHFVTSDMSATTTWIEAGIPSLLSLSFVYAGYRVTKADFSLDMSLRVVIISLGLACIAITTTTLVFVVFALQGPILVDTGWVIFLTGTAGAASGAPLGFYYYQQQRQNELLETQYEEIAMLHKRLSVASRVLRHNLRNELTIILGTTEILREDPTASNADELFDRLEKHHRKLRSISEKSGHIRKVWETELLVDQPIDGVVSDSVNHIRAVEPAVSIQTDIRTEAMVDAHPHLELAIKEALTNAITHNSLNSLVIEICVFERDGHVRIEIADTGSGISEDELAFLDSPSETALTHGTGLGLWLMDAIMLRSGGELSFQENDPSGTIVIMDLPLTDTESDRPLSVELWNMNLFEQFKSRVGI</sequence>
<dbReference type="GO" id="GO:0004673">
    <property type="term" value="F:protein histidine kinase activity"/>
    <property type="evidence" value="ECO:0007669"/>
    <property type="project" value="UniProtKB-EC"/>
</dbReference>
<dbReference type="PRINTS" id="PR00344">
    <property type="entry name" value="BCTRLSENSOR"/>
</dbReference>
<accession>J2Z9L3</accession>
<evidence type="ECO:0000256" key="1">
    <source>
        <dbReference type="ARBA" id="ARBA00000085"/>
    </source>
</evidence>
<keyword evidence="7" id="KW-0812">Transmembrane</keyword>
<keyword evidence="4" id="KW-0547">Nucleotide-binding</keyword>
<keyword evidence="7" id="KW-1133">Transmembrane helix</keyword>
<keyword evidence="5" id="KW-0418">Kinase</keyword>
<dbReference type="eggNOG" id="arCOG02364">
    <property type="taxonomic scope" value="Archaea"/>
</dbReference>
<evidence type="ECO:0000256" key="7">
    <source>
        <dbReference type="SAM" id="Phobius"/>
    </source>
</evidence>
<name>J2Z9L3_9EURY</name>
<dbReference type="SMART" id="SM00387">
    <property type="entry name" value="HATPase_c"/>
    <property type="match status" value="1"/>
</dbReference>
<evidence type="ECO:0000313" key="10">
    <source>
        <dbReference type="Proteomes" id="UP000007813"/>
    </source>
</evidence>
<dbReference type="SUPFAM" id="SSF55874">
    <property type="entry name" value="ATPase domain of HSP90 chaperone/DNA topoisomerase II/histidine kinase"/>
    <property type="match status" value="1"/>
</dbReference>
<dbReference type="PROSITE" id="PS50109">
    <property type="entry name" value="HIS_KIN"/>
    <property type="match status" value="1"/>
</dbReference>
<comment type="catalytic activity">
    <reaction evidence="1">
        <text>ATP + protein L-histidine = ADP + protein N-phospho-L-histidine.</text>
        <dbReference type="EC" id="2.7.13.3"/>
    </reaction>
</comment>
<dbReference type="CDD" id="cd16936">
    <property type="entry name" value="HATPase_RsbW-like"/>
    <property type="match status" value="1"/>
</dbReference>
<keyword evidence="6" id="KW-0067">ATP-binding</keyword>
<gene>
    <name evidence="9" type="ORF">HSB1_42880</name>
</gene>
<proteinExistence type="predicted"/>
<evidence type="ECO:0000256" key="4">
    <source>
        <dbReference type="ARBA" id="ARBA00022741"/>
    </source>
</evidence>
<dbReference type="Gene3D" id="3.30.565.10">
    <property type="entry name" value="Histidine kinase-like ATPase, C-terminal domain"/>
    <property type="match status" value="1"/>
</dbReference>
<feature type="transmembrane region" description="Helical" evidence="7">
    <location>
        <begin position="44"/>
        <end position="62"/>
    </location>
</feature>
<evidence type="ECO:0000256" key="2">
    <source>
        <dbReference type="ARBA" id="ARBA00012438"/>
    </source>
</evidence>
<evidence type="ECO:0000256" key="3">
    <source>
        <dbReference type="ARBA" id="ARBA00022679"/>
    </source>
</evidence>
<dbReference type="InterPro" id="IPR005467">
    <property type="entry name" value="His_kinase_dom"/>
</dbReference>
<dbReference type="PANTHER" id="PTHR44936:SF10">
    <property type="entry name" value="SENSOR PROTEIN RSTB"/>
    <property type="match status" value="1"/>
</dbReference>
<feature type="transmembrane region" description="Helical" evidence="7">
    <location>
        <begin position="12"/>
        <end position="32"/>
    </location>
</feature>
<dbReference type="InterPro" id="IPR003594">
    <property type="entry name" value="HATPase_dom"/>
</dbReference>
<dbReference type="EMBL" id="ALJD01000014">
    <property type="protein sequence ID" value="EJN57325.1"/>
    <property type="molecule type" value="Genomic_DNA"/>
</dbReference>
<dbReference type="PANTHER" id="PTHR44936">
    <property type="entry name" value="SENSOR PROTEIN CREC"/>
    <property type="match status" value="1"/>
</dbReference>
<dbReference type="AlphaFoldDB" id="J2Z9L3"/>
<dbReference type="Pfam" id="PF02518">
    <property type="entry name" value="HATPase_c"/>
    <property type="match status" value="1"/>
</dbReference>
<evidence type="ECO:0000313" key="9">
    <source>
        <dbReference type="EMBL" id="EJN57325.1"/>
    </source>
</evidence>
<dbReference type="Proteomes" id="UP000007813">
    <property type="component" value="Unassembled WGS sequence"/>
</dbReference>
<organism evidence="9 10">
    <name type="scientific">Halogranum salarium B-1</name>
    <dbReference type="NCBI Taxonomy" id="1210908"/>
    <lineage>
        <taxon>Archaea</taxon>
        <taxon>Methanobacteriati</taxon>
        <taxon>Methanobacteriota</taxon>
        <taxon>Stenosarchaea group</taxon>
        <taxon>Halobacteria</taxon>
        <taxon>Halobacteriales</taxon>
        <taxon>Haloferacaceae</taxon>
    </lineage>
</organism>
<dbReference type="GO" id="GO:0005524">
    <property type="term" value="F:ATP binding"/>
    <property type="evidence" value="ECO:0007669"/>
    <property type="project" value="UniProtKB-KW"/>
</dbReference>
<reference evidence="9 10" key="1">
    <citation type="journal article" date="2012" name="J. Bacteriol.">
        <title>Draft Genome Sequence of the Extremely Halophilic Archaeon Halogranum salarium B-1T.</title>
        <authorList>
            <person name="Kim K.K."/>
            <person name="Lee K.C."/>
            <person name="Lee J.S."/>
        </authorList>
    </citation>
    <scope>NUCLEOTIDE SEQUENCE [LARGE SCALE GENOMIC DNA]</scope>
    <source>
        <strain evidence="9 10">B-1</strain>
    </source>
</reference>
<keyword evidence="7" id="KW-0472">Membrane</keyword>
<keyword evidence="3" id="KW-0808">Transferase</keyword>
<protein>
    <recommendedName>
        <fullName evidence="2">histidine kinase</fullName>
        <ecNumber evidence="2">2.7.13.3</ecNumber>
    </recommendedName>
</protein>
<evidence type="ECO:0000259" key="8">
    <source>
        <dbReference type="PROSITE" id="PS50109"/>
    </source>
</evidence>
<evidence type="ECO:0000256" key="6">
    <source>
        <dbReference type="ARBA" id="ARBA00022840"/>
    </source>
</evidence>
<comment type="caution">
    <text evidence="9">The sequence shown here is derived from an EMBL/GenBank/DDBJ whole genome shotgun (WGS) entry which is preliminary data.</text>
</comment>
<feature type="transmembrane region" description="Helical" evidence="7">
    <location>
        <begin position="108"/>
        <end position="129"/>
    </location>
</feature>
<evidence type="ECO:0000256" key="5">
    <source>
        <dbReference type="ARBA" id="ARBA00022777"/>
    </source>
</evidence>
<feature type="transmembrane region" description="Helical" evidence="7">
    <location>
        <begin position="74"/>
        <end position="96"/>
    </location>
</feature>
<dbReference type="InterPro" id="IPR004358">
    <property type="entry name" value="Sig_transdc_His_kin-like_C"/>
</dbReference>
<dbReference type="InterPro" id="IPR036890">
    <property type="entry name" value="HATPase_C_sf"/>
</dbReference>
<dbReference type="PATRIC" id="fig|1210908.3.peg.4018"/>
<dbReference type="InterPro" id="IPR050980">
    <property type="entry name" value="2C_sensor_his_kinase"/>
</dbReference>